<dbReference type="EMBL" id="AL445063">
    <property type="protein sequence ID" value="CAC11232.1"/>
    <property type="molecule type" value="Genomic_DNA"/>
</dbReference>
<dbReference type="RefSeq" id="WP_010900512.1">
    <property type="nucleotide sequence ID" value="NC_002578.1"/>
</dbReference>
<dbReference type="OrthoDB" id="27015at2157"/>
<proteinExistence type="predicted"/>
<dbReference type="Gene3D" id="3.40.50.300">
    <property type="entry name" value="P-loop containing nucleotide triphosphate hydrolases"/>
    <property type="match status" value="1"/>
</dbReference>
<sequence length="238" mass="27331">MALDQDGIQKVQKISTGIERLDDLFYGGFDRNDNVVVRGNNFSQKRSFIYSFIKKSANSGIGVVLVDFDFPSEGIMADLVRSGTNTDMVHILDGFAKPFQISAPSNTEMLDDPGNIPSVLKQITSTVQKMDEYVFVMLSATRYLIAKDQNTDRFFVQLINMNRKRSLVSIYAVDDFVPEDRSEWFAYLMDSALHFRNDGDRDYLRVLTLKRIRTKEWVRIYPEEGTFTLGSFNVERIK</sequence>
<dbReference type="PaxDb" id="273075-Ta0084"/>
<keyword evidence="2" id="KW-0067">ATP-binding</keyword>
<dbReference type="Proteomes" id="UP000001024">
    <property type="component" value="Chromosome"/>
</dbReference>
<dbReference type="HOGENOM" id="CLU_1163848_0_0_2"/>
<dbReference type="SUPFAM" id="SSF52540">
    <property type="entry name" value="P-loop containing nucleoside triphosphate hydrolases"/>
    <property type="match status" value="1"/>
</dbReference>
<keyword evidence="5" id="KW-1185">Reference proteome</keyword>
<evidence type="ECO:0000313" key="4">
    <source>
        <dbReference type="EMBL" id="CAC11232.1"/>
    </source>
</evidence>
<organism evidence="4 5">
    <name type="scientific">Thermoplasma acidophilum (strain ATCC 25905 / DSM 1728 / JCM 9062 / NBRC 15155 / AMRC-C165)</name>
    <dbReference type="NCBI Taxonomy" id="273075"/>
    <lineage>
        <taxon>Archaea</taxon>
        <taxon>Methanobacteriati</taxon>
        <taxon>Thermoplasmatota</taxon>
        <taxon>Thermoplasmata</taxon>
        <taxon>Thermoplasmatales</taxon>
        <taxon>Thermoplasmataceae</taxon>
        <taxon>Thermoplasma</taxon>
    </lineage>
</organism>
<evidence type="ECO:0000256" key="2">
    <source>
        <dbReference type="ARBA" id="ARBA00022840"/>
    </source>
</evidence>
<evidence type="ECO:0000313" key="5">
    <source>
        <dbReference type="Proteomes" id="UP000001024"/>
    </source>
</evidence>
<dbReference type="AlphaFoldDB" id="Q9HLY9"/>
<dbReference type="Pfam" id="PF06745">
    <property type="entry name" value="ATPase"/>
    <property type="match status" value="1"/>
</dbReference>
<dbReference type="PANTHER" id="PTHR43637:SF1">
    <property type="entry name" value="UPF0273 PROTEIN TM_0370"/>
    <property type="match status" value="1"/>
</dbReference>
<gene>
    <name evidence="4" type="ordered locus">Ta0084</name>
</gene>
<dbReference type="STRING" id="273075.gene:9571299"/>
<dbReference type="InterPro" id="IPR027417">
    <property type="entry name" value="P-loop_NTPase"/>
</dbReference>
<dbReference type="GO" id="GO:0005524">
    <property type="term" value="F:ATP binding"/>
    <property type="evidence" value="ECO:0007669"/>
    <property type="project" value="UniProtKB-KW"/>
</dbReference>
<reference evidence="4 5" key="1">
    <citation type="journal article" date="2000" name="Nature">
        <title>The genome sequence of the thermoacidophilic scavenger Thermoplasma acidophilum.</title>
        <authorList>
            <person name="Ruepp A."/>
            <person name="Graml W."/>
            <person name="Santos-Martinez M.L."/>
            <person name="Koretke K.K."/>
            <person name="Volker C."/>
            <person name="Mewes H.W."/>
            <person name="Frishman D."/>
            <person name="Stocker S."/>
            <person name="Lupas A.N."/>
            <person name="Baumeister W."/>
        </authorList>
    </citation>
    <scope>NUCLEOTIDE SEQUENCE [LARGE SCALE GENOMIC DNA]</scope>
    <source>
        <strain evidence="5">ATCC 25905 / DSM 1728 / JCM 9062 / NBRC 15155 / AMRC-C165</strain>
    </source>
</reference>
<evidence type="ECO:0000259" key="3">
    <source>
        <dbReference type="Pfam" id="PF06745"/>
    </source>
</evidence>
<keyword evidence="1" id="KW-0547">Nucleotide-binding</keyword>
<protein>
    <recommendedName>
        <fullName evidence="3">KaiC-like domain-containing protein</fullName>
    </recommendedName>
</protein>
<evidence type="ECO:0000256" key="1">
    <source>
        <dbReference type="ARBA" id="ARBA00022741"/>
    </source>
</evidence>
<feature type="domain" description="KaiC-like" evidence="3">
    <location>
        <begin position="14"/>
        <end position="174"/>
    </location>
</feature>
<dbReference type="InParanoid" id="Q9HLY9"/>
<dbReference type="EnsemblBacteria" id="CAC11232">
    <property type="protein sequence ID" value="CAC11232"/>
    <property type="gene ID" value="CAC11232"/>
</dbReference>
<dbReference type="KEGG" id="tac:Ta0084"/>
<dbReference type="eggNOG" id="arCOG01693">
    <property type="taxonomic scope" value="Archaea"/>
</dbReference>
<dbReference type="PANTHER" id="PTHR43637">
    <property type="entry name" value="UPF0273 PROTEIN TM_0370"/>
    <property type="match status" value="1"/>
</dbReference>
<name>Q9HLY9_THEAC</name>
<dbReference type="InterPro" id="IPR014774">
    <property type="entry name" value="KaiC-like_dom"/>
</dbReference>
<accession>Q9HLY9</accession>